<dbReference type="AlphaFoldDB" id="A0A1J1HRG5"/>
<dbReference type="Proteomes" id="UP000183832">
    <property type="component" value="Unassembled WGS sequence"/>
</dbReference>
<gene>
    <name evidence="2" type="ORF">CLUMA_CG003840</name>
</gene>
<reference evidence="2 3" key="1">
    <citation type="submission" date="2015-04" db="EMBL/GenBank/DDBJ databases">
        <authorList>
            <person name="Syromyatnikov M.Y."/>
            <person name="Popov V.N."/>
        </authorList>
    </citation>
    <scope>NUCLEOTIDE SEQUENCE [LARGE SCALE GENOMIC DNA]</scope>
</reference>
<sequence>MSLHKQYLNVSLLFQTNQKHFQEVFILKRPKRELLSREMLNAEVVAMKTGSSTMLRVLLFDSFLYSRLVNNACMQISGNSPSQQRNWNKKSKRNKKLRSMRKPDARQKKLMLDLRKFCFLLKISASLNN</sequence>
<accession>A0A1J1HRG5</accession>
<feature type="region of interest" description="Disordered" evidence="1">
    <location>
        <begin position="79"/>
        <end position="104"/>
    </location>
</feature>
<evidence type="ECO:0000256" key="1">
    <source>
        <dbReference type="SAM" id="MobiDB-lite"/>
    </source>
</evidence>
<proteinExistence type="predicted"/>
<feature type="compositionally biased region" description="Basic residues" evidence="1">
    <location>
        <begin position="87"/>
        <end position="100"/>
    </location>
</feature>
<protein>
    <submittedName>
        <fullName evidence="2">CLUMA_CG003840, isoform A</fullName>
    </submittedName>
</protein>
<organism evidence="2 3">
    <name type="scientific">Clunio marinus</name>
    <dbReference type="NCBI Taxonomy" id="568069"/>
    <lineage>
        <taxon>Eukaryota</taxon>
        <taxon>Metazoa</taxon>
        <taxon>Ecdysozoa</taxon>
        <taxon>Arthropoda</taxon>
        <taxon>Hexapoda</taxon>
        <taxon>Insecta</taxon>
        <taxon>Pterygota</taxon>
        <taxon>Neoptera</taxon>
        <taxon>Endopterygota</taxon>
        <taxon>Diptera</taxon>
        <taxon>Nematocera</taxon>
        <taxon>Chironomoidea</taxon>
        <taxon>Chironomidae</taxon>
        <taxon>Clunio</taxon>
    </lineage>
</organism>
<dbReference type="EMBL" id="CVRI01000016">
    <property type="protein sequence ID" value="CRK90122.1"/>
    <property type="molecule type" value="Genomic_DNA"/>
</dbReference>
<name>A0A1J1HRG5_9DIPT</name>
<keyword evidence="3" id="KW-1185">Reference proteome</keyword>
<evidence type="ECO:0000313" key="2">
    <source>
        <dbReference type="EMBL" id="CRK90122.1"/>
    </source>
</evidence>
<evidence type="ECO:0000313" key="3">
    <source>
        <dbReference type="Proteomes" id="UP000183832"/>
    </source>
</evidence>